<reference evidence="1" key="1">
    <citation type="submission" date="2019-10" db="EMBL/GenBank/DDBJ databases">
        <authorList>
            <consortium name="DOE Joint Genome Institute"/>
            <person name="Kuo A."/>
            <person name="Miyauchi S."/>
            <person name="Kiss E."/>
            <person name="Drula E."/>
            <person name="Kohler A."/>
            <person name="Sanchez-Garcia M."/>
            <person name="Andreopoulos B."/>
            <person name="Barry K.W."/>
            <person name="Bonito G."/>
            <person name="Buee M."/>
            <person name="Carver A."/>
            <person name="Chen C."/>
            <person name="Cichocki N."/>
            <person name="Clum A."/>
            <person name="Culley D."/>
            <person name="Crous P.W."/>
            <person name="Fauchery L."/>
            <person name="Girlanda M."/>
            <person name="Hayes R."/>
            <person name="Keri Z."/>
            <person name="Labutti K."/>
            <person name="Lipzen A."/>
            <person name="Lombard V."/>
            <person name="Magnuson J."/>
            <person name="Maillard F."/>
            <person name="Morin E."/>
            <person name="Murat C."/>
            <person name="Nolan M."/>
            <person name="Ohm R."/>
            <person name="Pangilinan J."/>
            <person name="Pereira M."/>
            <person name="Perotto S."/>
            <person name="Peter M."/>
            <person name="Riley R."/>
            <person name="Sitrit Y."/>
            <person name="Stielow B."/>
            <person name="Szollosi G."/>
            <person name="Zifcakova L."/>
            <person name="Stursova M."/>
            <person name="Spatafora J.W."/>
            <person name="Tedersoo L."/>
            <person name="Vaario L.-M."/>
            <person name="Yamada A."/>
            <person name="Yan M."/>
            <person name="Wang P."/>
            <person name="Xu J."/>
            <person name="Bruns T."/>
            <person name="Baldrian P."/>
            <person name="Vilgalys R."/>
            <person name="Henrissat B."/>
            <person name="Grigoriev I.V."/>
            <person name="Hibbett D."/>
            <person name="Nagy L.G."/>
            <person name="Martin F.M."/>
        </authorList>
    </citation>
    <scope>NUCLEOTIDE SEQUENCE</scope>
    <source>
        <strain evidence="1">P2</strain>
    </source>
</reference>
<evidence type="ECO:0000313" key="2">
    <source>
        <dbReference type="Proteomes" id="UP000886501"/>
    </source>
</evidence>
<dbReference type="Proteomes" id="UP000886501">
    <property type="component" value="Unassembled WGS sequence"/>
</dbReference>
<proteinExistence type="predicted"/>
<organism evidence="1 2">
    <name type="scientific">Thelephora ganbajun</name>
    <name type="common">Ganba fungus</name>
    <dbReference type="NCBI Taxonomy" id="370292"/>
    <lineage>
        <taxon>Eukaryota</taxon>
        <taxon>Fungi</taxon>
        <taxon>Dikarya</taxon>
        <taxon>Basidiomycota</taxon>
        <taxon>Agaricomycotina</taxon>
        <taxon>Agaricomycetes</taxon>
        <taxon>Thelephorales</taxon>
        <taxon>Thelephoraceae</taxon>
        <taxon>Thelephora</taxon>
    </lineage>
</organism>
<dbReference type="EMBL" id="MU117980">
    <property type="protein sequence ID" value="KAF9650916.1"/>
    <property type="molecule type" value="Genomic_DNA"/>
</dbReference>
<evidence type="ECO:0000313" key="1">
    <source>
        <dbReference type="EMBL" id="KAF9650916.1"/>
    </source>
</evidence>
<sequence length="73" mass="7967">MNSGRPPQDIYQMRSLGGAVIYGLAQSVLSLCTALLASCVFECRLGVRVESESLSIIAIPHPPSCSRYRLRDL</sequence>
<name>A0ACB6ZML7_THEGA</name>
<comment type="caution">
    <text evidence="1">The sequence shown here is derived from an EMBL/GenBank/DDBJ whole genome shotgun (WGS) entry which is preliminary data.</text>
</comment>
<protein>
    <submittedName>
        <fullName evidence="1">Uncharacterized protein</fullName>
    </submittedName>
</protein>
<keyword evidence="2" id="KW-1185">Reference proteome</keyword>
<reference evidence="1" key="2">
    <citation type="journal article" date="2020" name="Nat. Commun.">
        <title>Large-scale genome sequencing of mycorrhizal fungi provides insights into the early evolution of symbiotic traits.</title>
        <authorList>
            <person name="Miyauchi S."/>
            <person name="Kiss E."/>
            <person name="Kuo A."/>
            <person name="Drula E."/>
            <person name="Kohler A."/>
            <person name="Sanchez-Garcia M."/>
            <person name="Morin E."/>
            <person name="Andreopoulos B."/>
            <person name="Barry K.W."/>
            <person name="Bonito G."/>
            <person name="Buee M."/>
            <person name="Carver A."/>
            <person name="Chen C."/>
            <person name="Cichocki N."/>
            <person name="Clum A."/>
            <person name="Culley D."/>
            <person name="Crous P.W."/>
            <person name="Fauchery L."/>
            <person name="Girlanda M."/>
            <person name="Hayes R.D."/>
            <person name="Keri Z."/>
            <person name="LaButti K."/>
            <person name="Lipzen A."/>
            <person name="Lombard V."/>
            <person name="Magnuson J."/>
            <person name="Maillard F."/>
            <person name="Murat C."/>
            <person name="Nolan M."/>
            <person name="Ohm R.A."/>
            <person name="Pangilinan J."/>
            <person name="Pereira M.F."/>
            <person name="Perotto S."/>
            <person name="Peter M."/>
            <person name="Pfister S."/>
            <person name="Riley R."/>
            <person name="Sitrit Y."/>
            <person name="Stielow J.B."/>
            <person name="Szollosi G."/>
            <person name="Zifcakova L."/>
            <person name="Stursova M."/>
            <person name="Spatafora J.W."/>
            <person name="Tedersoo L."/>
            <person name="Vaario L.M."/>
            <person name="Yamada A."/>
            <person name="Yan M."/>
            <person name="Wang P."/>
            <person name="Xu J."/>
            <person name="Bruns T."/>
            <person name="Baldrian P."/>
            <person name="Vilgalys R."/>
            <person name="Dunand C."/>
            <person name="Henrissat B."/>
            <person name="Grigoriev I.V."/>
            <person name="Hibbett D."/>
            <person name="Nagy L.G."/>
            <person name="Martin F.M."/>
        </authorList>
    </citation>
    <scope>NUCLEOTIDE SEQUENCE</scope>
    <source>
        <strain evidence="1">P2</strain>
    </source>
</reference>
<gene>
    <name evidence="1" type="ORF">BDM02DRAFT_3111487</name>
</gene>
<accession>A0ACB6ZML7</accession>